<feature type="compositionally biased region" description="Low complexity" evidence="1">
    <location>
        <begin position="1"/>
        <end position="17"/>
    </location>
</feature>
<feature type="region of interest" description="Disordered" evidence="1">
    <location>
        <begin position="1240"/>
        <end position="1392"/>
    </location>
</feature>
<feature type="compositionally biased region" description="Acidic residues" evidence="1">
    <location>
        <begin position="1764"/>
        <end position="1775"/>
    </location>
</feature>
<dbReference type="EMBL" id="KZ819637">
    <property type="protein sequence ID" value="PWN89549.1"/>
    <property type="molecule type" value="Genomic_DNA"/>
</dbReference>
<dbReference type="STRING" id="215250.A0A316YK08"/>
<feature type="compositionally biased region" description="Basic and acidic residues" evidence="1">
    <location>
        <begin position="256"/>
        <end position="269"/>
    </location>
</feature>
<reference evidence="2 3" key="1">
    <citation type="journal article" date="2018" name="Mol. Biol. Evol.">
        <title>Broad Genomic Sampling Reveals a Smut Pathogenic Ancestry of the Fungal Clade Ustilaginomycotina.</title>
        <authorList>
            <person name="Kijpornyongpan T."/>
            <person name="Mondo S.J."/>
            <person name="Barry K."/>
            <person name="Sandor L."/>
            <person name="Lee J."/>
            <person name="Lipzen A."/>
            <person name="Pangilinan J."/>
            <person name="LaButti K."/>
            <person name="Hainaut M."/>
            <person name="Henrissat B."/>
            <person name="Grigoriev I.V."/>
            <person name="Spatafora J.W."/>
            <person name="Aime M.C."/>
        </authorList>
    </citation>
    <scope>NUCLEOTIDE SEQUENCE [LARGE SCALE GENOMIC DNA]</scope>
    <source>
        <strain evidence="2 3">MCA 4198</strain>
    </source>
</reference>
<feature type="compositionally biased region" description="Basic and acidic residues" evidence="1">
    <location>
        <begin position="1405"/>
        <end position="1418"/>
    </location>
</feature>
<feature type="compositionally biased region" description="Low complexity" evidence="1">
    <location>
        <begin position="301"/>
        <end position="313"/>
    </location>
</feature>
<feature type="region of interest" description="Disordered" evidence="1">
    <location>
        <begin position="1090"/>
        <end position="1136"/>
    </location>
</feature>
<feature type="compositionally biased region" description="Low complexity" evidence="1">
    <location>
        <begin position="170"/>
        <end position="186"/>
    </location>
</feature>
<feature type="compositionally biased region" description="Pro residues" evidence="1">
    <location>
        <begin position="1489"/>
        <end position="1499"/>
    </location>
</feature>
<feature type="region of interest" description="Disordered" evidence="1">
    <location>
        <begin position="1149"/>
        <end position="1188"/>
    </location>
</feature>
<sequence>MERPASSLSMQSSGSSSRAPTLIDGDRGEQRHNDEMYLPTQLGPRPRSRKGGGTGQRSASISSASITGSVLDAQTAPAPPEDQTGSSKHIDKEEDVVGATAGNGHAAAGQDADVAAPSNEEKGPNAEALAEKGGEESRRVGSTDADEGGDGLAKKEAAEEAGINESAQPEGAKTAEATEAPETAATSDVPKEVEAVEGADAVRDAEAPGMTEAVTEAQETKPTETAEATKVTMAAETAATTEAEKATPLSAASQQEKGKAKEEQAEANRSRSPSPPPVPPKSPRHLPQETLRYTLPIGGYSRPSLLLNRSSSSVHPRATATSIKSSNSSVAINSQHAGPSSSSSSKQARVASLSSVSLPSVSASRPAPVTVSSSSSLLSITPALAPALALTLSAPDEVAEVDETSAAAALITRTPSASSNRTARPGDATPSAVPEPGEGVATADKAPSSTLQLIDLRADGQALTAPSSTDRLDEQATADSLPRPKLARPKSTGNLEVDSDMASQRRPLVKTRPHAKSLLMVDGQMFLLDGEEESREPSASQKANGDNQQAAGVIASSRDRGQQDEAETGRQRERTMDSSEDSNASAGFSEWKRGHPHDSTGPSSLGSDALLIASSSSTKLAQAQPQSPAQIQKQATQAREAAGEHGDTDNEEHDDYFDANEVQQDDEDDDAPPGAYAIHPPSRARLAEAAKLPLYDAEGRVCQFGDIFIRQRTLVVFLRHWFCPFCQMFSQSIQHIDPLPLQRANLGLVVVGQGHWHVTKSYMDVMNVPKWVKAYSDPSRNIYTALGMTLRTNDMGPASTRPDYQTKSMLKASLSAMKKGVFDMPLRPPGDLKLLGGEFILGPGLQCSFTHRMVTTRGHLDLPRILVQAGCDLSLKSAKAVGEEDGESSRGAAQSTRSADRTHARRLGAGLRFPSRKKMQQLQQERQREARPALMSSESVQDFNASADGGHERNFSLSRGARTLPIKSVFRSRPPTAGTTASSSSRMSGAGGRFRTKSTSSAAAIAAAARSRDTHAKSASNGAEMVDESATTTSPRTEIVEIRPTASSNAAMGTTERLASKARLALPFSWSKGAAPRDLDVTLRSRRTVSSGNAHLGDAPGQPSFPVDSQTRPTSSASTTAARDTVRPPLPTSSSSQAYLSAAARFHLSPTRPRRNPTNANSHSSSLAGVHRNSRNGLNDRSKSMANLSDLPTGFVTRIDDETFNVSKTGGISSLSVLSKKASKSVSSLKDVQSLRPFHTSAVPVSRSKSQTTRVGGPSGREDIRPRPATTTAATTTTSTTTSDNNKGLGIDDVPDFDERDRASFDDAADPPARKKASNDVAVTLPFRQHAHRRQTSTSSLPASASEGHEAADASSSTSPVVPSPPQPPAPQVQAAVSAALNAAKKSSAMGGVPLSLFEKRILTSGHRFEDTSPRAARDSSPSFPTATSSPAAAAPSSPSSTAANGSAASEAPAAKVPLSQQIRTGRMFDDLGEDTDYKRLDRRQLEPVSPPRMTPSPEPMQMLRMVEPVPVSQARQEPPAPARATTTDGPGPNGATPLADVVRAEDVRPAHQEKKERGVESEVQQLGPSAVLQSGSRDAGHVDAPRQQSPGEDEAKEELSGMEEDEDYDEDETDEEGRQLAKELQTAEVMERRIESLPASPVAKKGLPRHDHTPSALADPVLPPLGFGGSAGGGGSFLDDLEVIDGFQRRAGGGTDSSDARSRTMTSSSSDSSPEYDDDEDEDAEGYAGDYAPIRASNSAPIESSSGNRQTSTNGHSSRLSSNDEEEAYSDDEEVYRTRSRQGRSASQDYYSDEDDVTSSRSTPSPSMKRPSTAPASSNATSAKTAASQRYNRTNKNRIGGMGNHHLYKPSSMTRIAAGGSRPLSAFLEEEEEDVEDAQAGPGTPKGRTAALP</sequence>
<feature type="compositionally biased region" description="Acidic residues" evidence="1">
    <location>
        <begin position="1869"/>
        <end position="1878"/>
    </location>
</feature>
<feature type="compositionally biased region" description="Polar residues" evidence="1">
    <location>
        <begin position="1563"/>
        <end position="1577"/>
    </location>
</feature>
<feature type="compositionally biased region" description="Polar residues" evidence="1">
    <location>
        <begin position="1156"/>
        <end position="1167"/>
    </location>
</feature>
<feature type="compositionally biased region" description="Basic and acidic residues" evidence="1">
    <location>
        <begin position="557"/>
        <end position="577"/>
    </location>
</feature>
<protein>
    <recommendedName>
        <fullName evidence="4">Thioredoxin domain-containing protein</fullName>
    </recommendedName>
</protein>
<dbReference type="InterPro" id="IPR032801">
    <property type="entry name" value="PXL2A/B/C"/>
</dbReference>
<feature type="region of interest" description="Disordered" evidence="1">
    <location>
        <begin position="531"/>
        <end position="654"/>
    </location>
</feature>
<evidence type="ECO:0000313" key="3">
    <source>
        <dbReference type="Proteomes" id="UP000245768"/>
    </source>
</evidence>
<feature type="region of interest" description="Disordered" evidence="1">
    <location>
        <begin position="1405"/>
        <end position="1894"/>
    </location>
</feature>
<feature type="compositionally biased region" description="Basic and acidic residues" evidence="1">
    <location>
        <begin position="189"/>
        <end position="206"/>
    </location>
</feature>
<feature type="compositionally biased region" description="Polar residues" evidence="1">
    <location>
        <begin position="319"/>
        <end position="333"/>
    </location>
</feature>
<evidence type="ECO:0008006" key="4">
    <source>
        <dbReference type="Google" id="ProtNLM"/>
    </source>
</evidence>
<feature type="compositionally biased region" description="Acidic residues" evidence="1">
    <location>
        <begin position="1715"/>
        <end position="1726"/>
    </location>
</feature>
<evidence type="ECO:0000256" key="1">
    <source>
        <dbReference type="SAM" id="MobiDB-lite"/>
    </source>
</evidence>
<dbReference type="RefSeq" id="XP_025376747.1">
    <property type="nucleotide sequence ID" value="XM_025525179.1"/>
</dbReference>
<feature type="compositionally biased region" description="Basic and acidic residues" evidence="1">
    <location>
        <begin position="1543"/>
        <end position="1561"/>
    </location>
</feature>
<feature type="compositionally biased region" description="Pro residues" evidence="1">
    <location>
        <begin position="1362"/>
        <end position="1371"/>
    </location>
</feature>
<dbReference type="InterPro" id="IPR036249">
    <property type="entry name" value="Thioredoxin-like_sf"/>
</dbReference>
<dbReference type="SUPFAM" id="SSF52833">
    <property type="entry name" value="Thioredoxin-like"/>
    <property type="match status" value="1"/>
</dbReference>
<feature type="compositionally biased region" description="Low complexity" evidence="1">
    <location>
        <begin position="334"/>
        <end position="371"/>
    </location>
</feature>
<feature type="region of interest" description="Disordered" evidence="1">
    <location>
        <begin position="880"/>
        <end position="938"/>
    </location>
</feature>
<feature type="compositionally biased region" description="Gly residues" evidence="1">
    <location>
        <begin position="1667"/>
        <end position="1677"/>
    </location>
</feature>
<feature type="compositionally biased region" description="Acidic residues" evidence="1">
    <location>
        <begin position="1592"/>
        <end position="1616"/>
    </location>
</feature>
<dbReference type="OrthoDB" id="40334at2759"/>
<feature type="compositionally biased region" description="Polar residues" evidence="1">
    <location>
        <begin position="537"/>
        <end position="550"/>
    </location>
</feature>
<feature type="compositionally biased region" description="Low complexity" evidence="1">
    <location>
        <begin position="98"/>
        <end position="116"/>
    </location>
</feature>
<feature type="compositionally biased region" description="Low complexity" evidence="1">
    <location>
        <begin position="1372"/>
        <end position="1389"/>
    </location>
</feature>
<feature type="compositionally biased region" description="Basic and acidic residues" evidence="1">
    <location>
        <begin position="119"/>
        <end position="141"/>
    </location>
</feature>
<accession>A0A316YK08</accession>
<dbReference type="PANTHER" id="PTHR28630">
    <property type="match status" value="1"/>
</dbReference>
<feature type="compositionally biased region" description="Low complexity" evidence="1">
    <location>
        <begin position="1420"/>
        <end position="1455"/>
    </location>
</feature>
<dbReference type="PANTHER" id="PTHR28630:SF3">
    <property type="entry name" value="PEROXIREDOXIN-LIKE 2C"/>
    <property type="match status" value="1"/>
</dbReference>
<dbReference type="InParanoid" id="A0A316YK08"/>
<dbReference type="Pfam" id="PF13911">
    <property type="entry name" value="AhpC-TSA_2"/>
    <property type="match status" value="1"/>
</dbReference>
<evidence type="ECO:0000313" key="2">
    <source>
        <dbReference type="EMBL" id="PWN89549.1"/>
    </source>
</evidence>
<feature type="compositionally biased region" description="Low complexity" evidence="1">
    <location>
        <begin position="972"/>
        <end position="988"/>
    </location>
</feature>
<feature type="compositionally biased region" description="Polar residues" evidence="1">
    <location>
        <begin position="1737"/>
        <end position="1762"/>
    </location>
</feature>
<feature type="compositionally biased region" description="Polar residues" evidence="1">
    <location>
        <begin position="413"/>
        <end position="422"/>
    </location>
</feature>
<feature type="region of interest" description="Disordered" evidence="1">
    <location>
        <begin position="464"/>
        <end position="516"/>
    </location>
</feature>
<proteinExistence type="predicted"/>
<feature type="compositionally biased region" description="Basic and acidic residues" evidence="1">
    <location>
        <begin position="24"/>
        <end position="35"/>
    </location>
</feature>
<feature type="region of interest" description="Disordered" evidence="1">
    <location>
        <begin position="410"/>
        <end position="447"/>
    </location>
</feature>
<feature type="region of interest" description="Disordered" evidence="1">
    <location>
        <begin position="966"/>
        <end position="1054"/>
    </location>
</feature>
<organism evidence="2 3">
    <name type="scientific">Acaromyces ingoldii</name>
    <dbReference type="NCBI Taxonomy" id="215250"/>
    <lineage>
        <taxon>Eukaryota</taxon>
        <taxon>Fungi</taxon>
        <taxon>Dikarya</taxon>
        <taxon>Basidiomycota</taxon>
        <taxon>Ustilaginomycotina</taxon>
        <taxon>Exobasidiomycetes</taxon>
        <taxon>Exobasidiales</taxon>
        <taxon>Cryptobasidiaceae</taxon>
        <taxon>Acaromyces</taxon>
    </lineage>
</organism>
<name>A0A316YK08_9BASI</name>
<feature type="compositionally biased region" description="Low complexity" evidence="1">
    <location>
        <begin position="1704"/>
        <end position="1714"/>
    </location>
</feature>
<dbReference type="GeneID" id="37047095"/>
<gene>
    <name evidence="2" type="ORF">FA10DRAFT_302872</name>
</gene>
<feature type="compositionally biased region" description="Low complexity" evidence="1">
    <location>
        <begin position="1813"/>
        <end position="1829"/>
    </location>
</feature>
<feature type="compositionally biased region" description="Low complexity" evidence="1">
    <location>
        <begin position="1269"/>
        <end position="1283"/>
    </location>
</feature>
<feature type="compositionally biased region" description="Low complexity" evidence="1">
    <location>
        <begin position="997"/>
        <end position="1009"/>
    </location>
</feature>
<feature type="compositionally biased region" description="Low complexity" evidence="1">
    <location>
        <begin position="225"/>
        <end position="255"/>
    </location>
</feature>
<feature type="compositionally biased region" description="Low complexity" evidence="1">
    <location>
        <begin position="621"/>
        <end position="635"/>
    </location>
</feature>
<keyword evidence="3" id="KW-1185">Reference proteome</keyword>
<feature type="region of interest" description="Disordered" evidence="1">
    <location>
        <begin position="1"/>
        <end position="371"/>
    </location>
</feature>
<dbReference type="Proteomes" id="UP000245768">
    <property type="component" value="Unassembled WGS sequence"/>
</dbReference>
<dbReference type="CDD" id="cd02970">
    <property type="entry name" value="PRX_like2"/>
    <property type="match status" value="1"/>
</dbReference>
<feature type="compositionally biased region" description="Basic and acidic residues" evidence="1">
    <location>
        <begin position="1476"/>
        <end position="1486"/>
    </location>
</feature>